<proteinExistence type="predicted"/>
<dbReference type="PRINTS" id="PR00598">
    <property type="entry name" value="HTHMARR"/>
</dbReference>
<protein>
    <submittedName>
        <fullName evidence="2">MarR family transcriptional regulator</fullName>
    </submittedName>
</protein>
<dbReference type="PANTHER" id="PTHR33164:SF99">
    <property type="entry name" value="MARR FAMILY REGULATORY PROTEIN"/>
    <property type="match status" value="1"/>
</dbReference>
<dbReference type="EMBL" id="QHBU01000031">
    <property type="protein sequence ID" value="PZR83614.1"/>
    <property type="molecule type" value="Genomic_DNA"/>
</dbReference>
<dbReference type="GO" id="GO:0003700">
    <property type="term" value="F:DNA-binding transcription factor activity"/>
    <property type="evidence" value="ECO:0007669"/>
    <property type="project" value="InterPro"/>
</dbReference>
<gene>
    <name evidence="2" type="ORF">DLM65_01560</name>
</gene>
<dbReference type="PANTHER" id="PTHR33164">
    <property type="entry name" value="TRANSCRIPTIONAL REGULATOR, MARR FAMILY"/>
    <property type="match status" value="1"/>
</dbReference>
<dbReference type="InterPro" id="IPR000835">
    <property type="entry name" value="HTH_MarR-typ"/>
</dbReference>
<dbReference type="PROSITE" id="PS50995">
    <property type="entry name" value="HTH_MARR_2"/>
    <property type="match status" value="1"/>
</dbReference>
<evidence type="ECO:0000313" key="3">
    <source>
        <dbReference type="Proteomes" id="UP000248724"/>
    </source>
</evidence>
<dbReference type="InterPro" id="IPR039422">
    <property type="entry name" value="MarR/SlyA-like"/>
</dbReference>
<sequence>MATPPTPTETRWLTTAEQRTWRAFRESARLLFAQLDRDLSRDAGMAAGAYAILVVLSEVPRRTLRMSELAEATMSSPSRMSHAVERLVELGWVERTTCPSDRRGWLATLTDNGFDALAAAAPRHVEHLRTYLFDGLSKTDVAELGRITESVLSRLPASAAPDGGCIE</sequence>
<evidence type="ECO:0000313" key="2">
    <source>
        <dbReference type="EMBL" id="PZR83614.1"/>
    </source>
</evidence>
<dbReference type="Pfam" id="PF12802">
    <property type="entry name" value="MarR_2"/>
    <property type="match status" value="1"/>
</dbReference>
<reference evidence="2 3" key="1">
    <citation type="journal article" date="2017" name="Nature">
        <title>Atmospheric trace gases support primary production in Antarctic desert surface soil.</title>
        <authorList>
            <person name="Ji M."/>
            <person name="Greening C."/>
            <person name="Vanwonterghem I."/>
            <person name="Carere C.R."/>
            <person name="Bay S.K."/>
            <person name="Steen J.A."/>
            <person name="Montgomery K."/>
            <person name="Lines T."/>
            <person name="Beardall J."/>
            <person name="van Dorst J."/>
            <person name="Snape I."/>
            <person name="Stott M.B."/>
            <person name="Hugenholtz P."/>
            <person name="Ferrari B.C."/>
        </authorList>
    </citation>
    <scope>NUCLEOTIDE SEQUENCE [LARGE SCALE GENOMIC DNA]</scope>
    <source>
        <strain evidence="2">RRmetagenome_bin12</strain>
    </source>
</reference>
<dbReference type="InterPro" id="IPR036390">
    <property type="entry name" value="WH_DNA-bd_sf"/>
</dbReference>
<evidence type="ECO:0000259" key="1">
    <source>
        <dbReference type="PROSITE" id="PS50995"/>
    </source>
</evidence>
<feature type="domain" description="HTH marR-type" evidence="1">
    <location>
        <begin position="17"/>
        <end position="153"/>
    </location>
</feature>
<name>A0A2W6AJ30_9BACT</name>
<organism evidence="2 3">
    <name type="scientific">Candidatus Aeolococcus gillhamiae</name>
    <dbReference type="NCBI Taxonomy" id="3127015"/>
    <lineage>
        <taxon>Bacteria</taxon>
        <taxon>Bacillati</taxon>
        <taxon>Candidatus Dormiibacterota</taxon>
        <taxon>Candidatus Dormibacteria</taxon>
        <taxon>Candidatus Aeolococcales</taxon>
        <taxon>Candidatus Aeolococcaceae</taxon>
        <taxon>Candidatus Aeolococcus</taxon>
    </lineage>
</organism>
<dbReference type="Proteomes" id="UP000248724">
    <property type="component" value="Unassembled WGS sequence"/>
</dbReference>
<accession>A0A2W6AJ30</accession>
<dbReference type="Gene3D" id="1.10.10.10">
    <property type="entry name" value="Winged helix-like DNA-binding domain superfamily/Winged helix DNA-binding domain"/>
    <property type="match status" value="1"/>
</dbReference>
<dbReference type="AlphaFoldDB" id="A0A2W6AJ30"/>
<dbReference type="SUPFAM" id="SSF46785">
    <property type="entry name" value="Winged helix' DNA-binding domain"/>
    <property type="match status" value="1"/>
</dbReference>
<dbReference type="SMART" id="SM00347">
    <property type="entry name" value="HTH_MARR"/>
    <property type="match status" value="1"/>
</dbReference>
<dbReference type="InterPro" id="IPR036388">
    <property type="entry name" value="WH-like_DNA-bd_sf"/>
</dbReference>
<comment type="caution">
    <text evidence="2">The sequence shown here is derived from an EMBL/GenBank/DDBJ whole genome shotgun (WGS) entry which is preliminary data.</text>
</comment>
<dbReference type="GO" id="GO:0006950">
    <property type="term" value="P:response to stress"/>
    <property type="evidence" value="ECO:0007669"/>
    <property type="project" value="TreeGrafter"/>
</dbReference>